<evidence type="ECO:0000313" key="4">
    <source>
        <dbReference type="Proteomes" id="UP000092584"/>
    </source>
</evidence>
<feature type="chain" id="PRO_5008615870" description="PKD domain-containing protein" evidence="1">
    <location>
        <begin position="22"/>
        <end position="278"/>
    </location>
</feature>
<name>A0A1B8TZT6_9FLAO</name>
<reference evidence="4" key="1">
    <citation type="submission" date="2016-02" db="EMBL/GenBank/DDBJ databases">
        <authorList>
            <person name="Shin S.-K."/>
            <person name="Yi H."/>
            <person name="Kim E."/>
        </authorList>
    </citation>
    <scope>NUCLEOTIDE SEQUENCE [LARGE SCALE GENOMIC DNA]</scope>
    <source>
        <strain evidence="4">LPB0003</strain>
    </source>
</reference>
<dbReference type="Pfam" id="PF18911">
    <property type="entry name" value="PKD_4"/>
    <property type="match status" value="1"/>
</dbReference>
<dbReference type="EMBL" id="LSFM01000019">
    <property type="protein sequence ID" value="OBY65072.1"/>
    <property type="molecule type" value="Genomic_DNA"/>
</dbReference>
<dbReference type="AlphaFoldDB" id="A0A1B8TZT6"/>
<dbReference type="InterPro" id="IPR000601">
    <property type="entry name" value="PKD_dom"/>
</dbReference>
<feature type="domain" description="PKD" evidence="2">
    <location>
        <begin position="55"/>
        <end position="107"/>
    </location>
</feature>
<dbReference type="STRING" id="1774273.LPB03_00455"/>
<accession>A0A1B8TZT6</accession>
<dbReference type="Gene3D" id="2.60.40.10">
    <property type="entry name" value="Immunoglobulins"/>
    <property type="match status" value="1"/>
</dbReference>
<evidence type="ECO:0000313" key="3">
    <source>
        <dbReference type="EMBL" id="OBY65072.1"/>
    </source>
</evidence>
<evidence type="ECO:0000259" key="2">
    <source>
        <dbReference type="PROSITE" id="PS50093"/>
    </source>
</evidence>
<dbReference type="InterPro" id="IPR022409">
    <property type="entry name" value="PKD/Chitinase_dom"/>
</dbReference>
<dbReference type="InterPro" id="IPR013783">
    <property type="entry name" value="Ig-like_fold"/>
</dbReference>
<dbReference type="PROSITE" id="PS51257">
    <property type="entry name" value="PROKAR_LIPOPROTEIN"/>
    <property type="match status" value="1"/>
</dbReference>
<organism evidence="3 4">
    <name type="scientific">Polaribacter vadi</name>
    <dbReference type="NCBI Taxonomy" id="1774273"/>
    <lineage>
        <taxon>Bacteria</taxon>
        <taxon>Pseudomonadati</taxon>
        <taxon>Bacteroidota</taxon>
        <taxon>Flavobacteriia</taxon>
        <taxon>Flavobacteriales</taxon>
        <taxon>Flavobacteriaceae</taxon>
    </lineage>
</organism>
<keyword evidence="4" id="KW-1185">Reference proteome</keyword>
<feature type="signal peptide" evidence="1">
    <location>
        <begin position="1"/>
        <end position="21"/>
    </location>
</feature>
<dbReference type="OrthoDB" id="9757947at2"/>
<dbReference type="Proteomes" id="UP000092584">
    <property type="component" value="Unassembled WGS sequence"/>
</dbReference>
<comment type="caution">
    <text evidence="3">The sequence shown here is derived from an EMBL/GenBank/DDBJ whole genome shotgun (WGS) entry which is preliminary data.</text>
</comment>
<dbReference type="CDD" id="cd00146">
    <property type="entry name" value="PKD"/>
    <property type="match status" value="1"/>
</dbReference>
<dbReference type="KEGG" id="pob:LPB03_00455"/>
<evidence type="ECO:0000256" key="1">
    <source>
        <dbReference type="SAM" id="SignalP"/>
    </source>
</evidence>
<dbReference type="SMART" id="SM00089">
    <property type="entry name" value="PKD"/>
    <property type="match status" value="1"/>
</dbReference>
<gene>
    <name evidence="3" type="ORF">LPB3_04650</name>
</gene>
<proteinExistence type="predicted"/>
<keyword evidence="1" id="KW-0732">Signal</keyword>
<dbReference type="PROSITE" id="PS50093">
    <property type="entry name" value="PKD"/>
    <property type="match status" value="1"/>
</dbReference>
<dbReference type="SUPFAM" id="SSF49299">
    <property type="entry name" value="PKD domain"/>
    <property type="match status" value="1"/>
</dbReference>
<protein>
    <recommendedName>
        <fullName evidence="2">PKD domain-containing protein</fullName>
    </recommendedName>
</protein>
<dbReference type="RefSeq" id="WP_065318446.1">
    <property type="nucleotide sequence ID" value="NZ_CP017477.1"/>
</dbReference>
<dbReference type="InterPro" id="IPR035986">
    <property type="entry name" value="PKD_dom_sf"/>
</dbReference>
<sequence>MKHLIKKISIFSLVIFSLVFASCEGDNDVETVDQTLVARFTRTINAKTITFINISENATSYVWDFGDSTTSTLINPVKTYLNGNYTVSLTAKNTNGESSTFSDSFIIDGCVDETSENIDPANGSLNWTFFNENGNASFDAFGNIGGGIVNNPVLDAVNSSCNVFAYTKATGCETWSGAGAVLNTPLNFATIQNKIFKIKVLAENQVTEVTLLLEENPFPNNNPFIQRVATITEIGKWQELSFDFSDVNSGTFKNMVIYFERNGVCDGDVYYFDDITQE</sequence>